<reference evidence="2" key="1">
    <citation type="submission" date="2008-10" db="EMBL/GenBank/DDBJ databases">
        <authorList>
            <person name="Molnar K."/>
        </authorList>
    </citation>
    <scope>NUCLEOTIDE SEQUENCE [LARGE SCALE GENOMIC DNA]</scope>
    <source>
        <strain evidence="2">NRRL 15998</strain>
    </source>
</reference>
<name>D6AMN9_STRFL</name>
<reference evidence="2" key="2">
    <citation type="submission" date="2008-12" db="EMBL/GenBank/DDBJ databases">
        <title>Annotation of Streptomyces roseosporus strain NRRL 15998.</title>
        <authorList>
            <consortium name="The Broad Institute Genome Sequencing Platform"/>
            <consortium name="Broad Institute Microbial Sequencing Center"/>
            <person name="Fischbach M."/>
            <person name="Ward D."/>
            <person name="Young S."/>
            <person name="Kodira C.D."/>
            <person name="Zeng Q."/>
            <person name="Koehrsen M."/>
            <person name="Godfrey P."/>
            <person name="Alvarado L."/>
            <person name="Berlin A.M."/>
            <person name="Borenstein D."/>
            <person name="Chen Z."/>
            <person name="Engels R."/>
            <person name="Freedman E."/>
            <person name="Gellesch M."/>
            <person name="Goldberg J."/>
            <person name="Griggs A."/>
            <person name="Gujja S."/>
            <person name="Heiman D.I."/>
            <person name="Hepburn T.A."/>
            <person name="Howarth C."/>
            <person name="Jen D."/>
            <person name="Larson L."/>
            <person name="Lewis B."/>
            <person name="Mehta T."/>
            <person name="Park D."/>
            <person name="Pearson M."/>
            <person name="Roberts A."/>
            <person name="Saif S."/>
            <person name="Shea T.D."/>
            <person name="Shenoy N."/>
            <person name="Sisk P."/>
            <person name="Stolte C."/>
            <person name="Sykes S.N."/>
            <person name="Walk T."/>
            <person name="White J."/>
            <person name="Yandava C."/>
            <person name="Straight P."/>
            <person name="Clardy J."/>
            <person name="Hung D."/>
            <person name="Kolter R."/>
            <person name="Mekalanos J."/>
            <person name="Walker S."/>
            <person name="Walsh C.T."/>
            <person name="Wieland B.L.C."/>
            <person name="Ilzarbe M."/>
            <person name="Galagan J."/>
            <person name="Nusbaum C."/>
            <person name="Birren B."/>
        </authorList>
    </citation>
    <scope>NUCLEOTIDE SEQUENCE [LARGE SCALE GENOMIC DNA]</scope>
    <source>
        <strain evidence="2">NRRL 15998</strain>
    </source>
</reference>
<accession>D6AMN9</accession>
<dbReference type="EMBL" id="DS999644">
    <property type="protein sequence ID" value="EFE79518.2"/>
    <property type="molecule type" value="Genomic_DNA"/>
</dbReference>
<dbReference type="Proteomes" id="UP000003986">
    <property type="component" value="Unassembled WGS sequence"/>
</dbReference>
<evidence type="ECO:0000313" key="2">
    <source>
        <dbReference type="Proteomes" id="UP000003986"/>
    </source>
</evidence>
<gene>
    <name evidence="1" type="ORF">SSGG_06885</name>
</gene>
<sequence length="91" mass="9187">MSPVVLGFTYAGFFPASWGSASLTSPGSAPAARMSKLVEGVVVGEDAVAFVIGVHADSDREAEAFRSLLADAQAHAAAPAGGASTEDPRRP</sequence>
<organism evidence="1 2">
    <name type="scientific">Streptomyces filamentosus NRRL 15998</name>
    <dbReference type="NCBI Taxonomy" id="457431"/>
    <lineage>
        <taxon>Bacteria</taxon>
        <taxon>Bacillati</taxon>
        <taxon>Actinomycetota</taxon>
        <taxon>Actinomycetes</taxon>
        <taxon>Kitasatosporales</taxon>
        <taxon>Streptomycetaceae</taxon>
        <taxon>Streptomyces</taxon>
    </lineage>
</organism>
<dbReference type="AlphaFoldDB" id="D6AMN9"/>
<protein>
    <submittedName>
        <fullName evidence="1">Predicted protein</fullName>
    </submittedName>
</protein>
<proteinExistence type="predicted"/>
<evidence type="ECO:0000313" key="1">
    <source>
        <dbReference type="EMBL" id="EFE79518.2"/>
    </source>
</evidence>